<evidence type="ECO:0000259" key="5">
    <source>
        <dbReference type="PROSITE" id="PS51792"/>
    </source>
</evidence>
<dbReference type="OrthoDB" id="6407410at2759"/>
<keyword evidence="7" id="KW-1185">Reference proteome</keyword>
<keyword evidence="2" id="KW-0479">Metal-binding</keyword>
<name>A0A8H7ZHE1_9ASCO</name>
<dbReference type="InterPro" id="IPR039058">
    <property type="entry name" value="Yippee_fam"/>
</dbReference>
<evidence type="ECO:0000256" key="1">
    <source>
        <dbReference type="ARBA" id="ARBA00005613"/>
    </source>
</evidence>
<evidence type="ECO:0000256" key="2">
    <source>
        <dbReference type="ARBA" id="ARBA00022723"/>
    </source>
</evidence>
<evidence type="ECO:0000313" key="6">
    <source>
        <dbReference type="EMBL" id="KAG5418682.1"/>
    </source>
</evidence>
<dbReference type="Pfam" id="PF03226">
    <property type="entry name" value="Yippee-Mis18"/>
    <property type="match status" value="1"/>
</dbReference>
<proteinExistence type="inferred from homology"/>
<evidence type="ECO:0000313" key="7">
    <source>
        <dbReference type="Proteomes" id="UP000669133"/>
    </source>
</evidence>
<dbReference type="PANTHER" id="PTHR13848">
    <property type="entry name" value="PROTEIN YIPPEE-LIKE CG15309-RELATED"/>
    <property type="match status" value="1"/>
</dbReference>
<organism evidence="6 7">
    <name type="scientific">Candida metapsilosis</name>
    <dbReference type="NCBI Taxonomy" id="273372"/>
    <lineage>
        <taxon>Eukaryota</taxon>
        <taxon>Fungi</taxon>
        <taxon>Dikarya</taxon>
        <taxon>Ascomycota</taxon>
        <taxon>Saccharomycotina</taxon>
        <taxon>Pichiomycetes</taxon>
        <taxon>Debaryomycetaceae</taxon>
        <taxon>Candida/Lodderomyces clade</taxon>
        <taxon>Candida</taxon>
    </lineage>
</organism>
<dbReference type="EMBL" id="JAEOAQ010000004">
    <property type="protein sequence ID" value="KAG5418682.1"/>
    <property type="molecule type" value="Genomic_DNA"/>
</dbReference>
<dbReference type="RefSeq" id="XP_067547798.1">
    <property type="nucleotide sequence ID" value="XM_067692362.1"/>
</dbReference>
<comment type="similarity">
    <text evidence="1 4">Belongs to the yippee family.</text>
</comment>
<dbReference type="InterPro" id="IPR004910">
    <property type="entry name" value="Yippee/Mis18/Cereblon"/>
</dbReference>
<evidence type="ECO:0000256" key="4">
    <source>
        <dbReference type="RuleBase" id="RU110713"/>
    </source>
</evidence>
<keyword evidence="3" id="KW-0862">Zinc</keyword>
<gene>
    <name evidence="6" type="ORF">I9W82_003400</name>
</gene>
<comment type="caution">
    <text evidence="6">The sequence shown here is derived from an EMBL/GenBank/DDBJ whole genome shotgun (WGS) entry which is preliminary data.</text>
</comment>
<feature type="domain" description="Yippee" evidence="5">
    <location>
        <begin position="20"/>
        <end position="118"/>
    </location>
</feature>
<dbReference type="GO" id="GO:0046872">
    <property type="term" value="F:metal ion binding"/>
    <property type="evidence" value="ECO:0007669"/>
    <property type="project" value="UniProtKB-KW"/>
</dbReference>
<sequence>MGLKYTNYFDNSQYNTPDTHILTCKGCSSHLCLSNLVLSDNFNGSSGPAFLVEDLINVDISPITEDTSMRTGLYKINKVKCQQCKKTVGWRYKKSYSYSESYKEGKFVIEKSYINMSK</sequence>
<dbReference type="GeneID" id="93652029"/>
<dbReference type="AlphaFoldDB" id="A0A8H7ZHE1"/>
<protein>
    <recommendedName>
        <fullName evidence="4">Protein yippee-like</fullName>
    </recommendedName>
</protein>
<dbReference type="PROSITE" id="PS51792">
    <property type="entry name" value="YIPPEE"/>
    <property type="match status" value="1"/>
</dbReference>
<accession>A0A8H7ZHE1</accession>
<dbReference type="Proteomes" id="UP000669133">
    <property type="component" value="Unassembled WGS sequence"/>
</dbReference>
<dbReference type="InterPro" id="IPR034751">
    <property type="entry name" value="Yippee"/>
</dbReference>
<evidence type="ECO:0000256" key="3">
    <source>
        <dbReference type="ARBA" id="ARBA00022833"/>
    </source>
</evidence>
<reference evidence="6 7" key="1">
    <citation type="submission" date="2020-12" db="EMBL/GenBank/DDBJ databases">
        <title>Effect of drift, selection, and recombination on the evolution of hybrid genomes in Candida yeast pathogens.</title>
        <authorList>
            <person name="Mixao V."/>
            <person name="Ksiezopolska E."/>
            <person name="Saus E."/>
            <person name="Boekhout T."/>
            <person name="Gacser A."/>
            <person name="Gabaldon T."/>
        </authorList>
    </citation>
    <scope>NUCLEOTIDE SEQUENCE [LARGE SCALE GENOMIC DNA]</scope>
    <source>
        <strain evidence="6 7">BP57</strain>
    </source>
</reference>